<protein>
    <submittedName>
        <fullName evidence="2">PDZ domain-containing protein</fullName>
    </submittedName>
</protein>
<dbReference type="PANTHER" id="PTHR43265:SF1">
    <property type="entry name" value="ESTERASE ESTD"/>
    <property type="match status" value="1"/>
</dbReference>
<feature type="domain" description="PDZ" evidence="1">
    <location>
        <begin position="49"/>
        <end position="124"/>
    </location>
</feature>
<sequence length="475" mass="52601">MESVKHYLSLLTQSLLILLSIAFCSISAAEPAGEQQNLLTHSPSTSTLTRSSFLGLIPQSAQLGDAVVIDNLHPQGTAQALELKQGDTLLSINDKPIADFPELVAILNTIDAGMDISVTVKRNEKPITLTAVAQSRPLETGKDYDVEYGEFGWQQERIRTITYHPDKRRKDNAAVLFIQGYTCGSIDYGMLPDVSLTQLLGRFADAGFTVMKMEKPGVGDSQGQLDCQTYDFNVENAAFVAGLKHLKQQANVNSSNVFVFGHSLGVLHASIIAEQGLAKGVIGYGGVAKPWIDYVHDIYSKQSTKYWGVSNEQAKKNLETISPFLNLWLGTDQSWAQIASSPAAKKVVAEDLLALGDEQILNRHFSFFRSVNQHNFQQKWANTKAHALMLHGEYDVQAISGDWIQQVKRLVNENTAFSSQTYAFERTDHGLMQYQNKEELMKATRGQARGLGRFNQNIASKSLRWMEDLLAINAD</sequence>
<dbReference type="AlphaFoldDB" id="A0A7Y0Q859"/>
<dbReference type="InterPro" id="IPR053145">
    <property type="entry name" value="AB_hydrolase_Est10"/>
</dbReference>
<dbReference type="InterPro" id="IPR001478">
    <property type="entry name" value="PDZ"/>
</dbReference>
<organism evidence="2 3">
    <name type="scientific">Thalassotalea algicola</name>
    <dbReference type="NCBI Taxonomy" id="2716224"/>
    <lineage>
        <taxon>Bacteria</taxon>
        <taxon>Pseudomonadati</taxon>
        <taxon>Pseudomonadota</taxon>
        <taxon>Gammaproteobacteria</taxon>
        <taxon>Alteromonadales</taxon>
        <taxon>Colwelliaceae</taxon>
        <taxon>Thalassotalea</taxon>
    </lineage>
</organism>
<accession>A0A7Y0Q859</accession>
<dbReference type="InterPro" id="IPR036034">
    <property type="entry name" value="PDZ_sf"/>
</dbReference>
<evidence type="ECO:0000313" key="3">
    <source>
        <dbReference type="Proteomes" id="UP000568664"/>
    </source>
</evidence>
<dbReference type="Pfam" id="PF13180">
    <property type="entry name" value="PDZ_2"/>
    <property type="match status" value="1"/>
</dbReference>
<reference evidence="2 3" key="1">
    <citation type="submission" date="2020-04" db="EMBL/GenBank/DDBJ databases">
        <title>Thalassotalea sp. M1531, isolated from the surface of marine red alga.</title>
        <authorList>
            <person name="Pang L."/>
            <person name="Lu D.-C."/>
        </authorList>
    </citation>
    <scope>NUCLEOTIDE SEQUENCE [LARGE SCALE GENOMIC DNA]</scope>
    <source>
        <strain evidence="2 3">M1531</strain>
    </source>
</reference>
<keyword evidence="3" id="KW-1185">Reference proteome</keyword>
<dbReference type="SUPFAM" id="SSF50156">
    <property type="entry name" value="PDZ domain-like"/>
    <property type="match status" value="1"/>
</dbReference>
<name>A0A7Y0Q859_9GAMM</name>
<dbReference type="EMBL" id="JABBXH010000006">
    <property type="protein sequence ID" value="NMP33123.1"/>
    <property type="molecule type" value="Genomic_DNA"/>
</dbReference>
<dbReference type="Gene3D" id="3.40.50.1820">
    <property type="entry name" value="alpha/beta hydrolase"/>
    <property type="match status" value="1"/>
</dbReference>
<dbReference type="RefSeq" id="WP_169076437.1">
    <property type="nucleotide sequence ID" value="NZ_JABBXH010000006.1"/>
</dbReference>
<dbReference type="Gene3D" id="2.30.42.10">
    <property type="match status" value="1"/>
</dbReference>
<evidence type="ECO:0000259" key="1">
    <source>
        <dbReference type="PROSITE" id="PS50106"/>
    </source>
</evidence>
<dbReference type="PANTHER" id="PTHR43265">
    <property type="entry name" value="ESTERASE ESTD"/>
    <property type="match status" value="1"/>
</dbReference>
<comment type="caution">
    <text evidence="2">The sequence shown here is derived from an EMBL/GenBank/DDBJ whole genome shotgun (WGS) entry which is preliminary data.</text>
</comment>
<dbReference type="SUPFAM" id="SSF53474">
    <property type="entry name" value="alpha/beta-Hydrolases"/>
    <property type="match status" value="1"/>
</dbReference>
<dbReference type="SMART" id="SM00228">
    <property type="entry name" value="PDZ"/>
    <property type="match status" value="1"/>
</dbReference>
<dbReference type="PROSITE" id="PS50106">
    <property type="entry name" value="PDZ"/>
    <property type="match status" value="1"/>
</dbReference>
<evidence type="ECO:0000313" key="2">
    <source>
        <dbReference type="EMBL" id="NMP33123.1"/>
    </source>
</evidence>
<dbReference type="GO" id="GO:0052689">
    <property type="term" value="F:carboxylic ester hydrolase activity"/>
    <property type="evidence" value="ECO:0007669"/>
    <property type="project" value="TreeGrafter"/>
</dbReference>
<dbReference type="Proteomes" id="UP000568664">
    <property type="component" value="Unassembled WGS sequence"/>
</dbReference>
<gene>
    <name evidence="2" type="ORF">HII17_16310</name>
</gene>
<proteinExistence type="predicted"/>
<dbReference type="InterPro" id="IPR029058">
    <property type="entry name" value="AB_hydrolase_fold"/>
</dbReference>